<keyword evidence="2" id="KW-1185">Reference proteome</keyword>
<dbReference type="EMBL" id="CABIJS010000555">
    <property type="protein sequence ID" value="VUZ53592.1"/>
    <property type="molecule type" value="Genomic_DNA"/>
</dbReference>
<proteinExistence type="predicted"/>
<reference evidence="1 2" key="1">
    <citation type="submission" date="2019-07" db="EMBL/GenBank/DDBJ databases">
        <authorList>
            <person name="Jastrzebski P J."/>
            <person name="Paukszto L."/>
            <person name="Jastrzebski P J."/>
        </authorList>
    </citation>
    <scope>NUCLEOTIDE SEQUENCE [LARGE SCALE GENOMIC DNA]</scope>
    <source>
        <strain evidence="1 2">WMS-il1</strain>
    </source>
</reference>
<evidence type="ECO:0000313" key="1">
    <source>
        <dbReference type="EMBL" id="VUZ53592.1"/>
    </source>
</evidence>
<evidence type="ECO:0000313" key="2">
    <source>
        <dbReference type="Proteomes" id="UP000321570"/>
    </source>
</evidence>
<feature type="non-terminal residue" evidence="1">
    <location>
        <position position="1"/>
    </location>
</feature>
<sequence>IPITNRQIEPSWSELFVIVNPSVISCRHIVDITTMPPGDYGSYPCVILTIVASKNKIAHTILALRAALCWYPKVFRFPHIFTYWQIFLHLYRKIVQQFR</sequence>
<protein>
    <submittedName>
        <fullName evidence="1">Uncharacterized protein</fullName>
    </submittedName>
</protein>
<dbReference type="AlphaFoldDB" id="A0A564Z293"/>
<dbReference type="Proteomes" id="UP000321570">
    <property type="component" value="Unassembled WGS sequence"/>
</dbReference>
<name>A0A564Z293_HYMDI</name>
<accession>A0A564Z293</accession>
<gene>
    <name evidence="1" type="ORF">WMSIL1_LOCUS11573</name>
</gene>
<organism evidence="1 2">
    <name type="scientific">Hymenolepis diminuta</name>
    <name type="common">Rat tapeworm</name>
    <dbReference type="NCBI Taxonomy" id="6216"/>
    <lineage>
        <taxon>Eukaryota</taxon>
        <taxon>Metazoa</taxon>
        <taxon>Spiralia</taxon>
        <taxon>Lophotrochozoa</taxon>
        <taxon>Platyhelminthes</taxon>
        <taxon>Cestoda</taxon>
        <taxon>Eucestoda</taxon>
        <taxon>Cyclophyllidea</taxon>
        <taxon>Hymenolepididae</taxon>
        <taxon>Hymenolepis</taxon>
    </lineage>
</organism>